<organism evidence="10 11">
    <name type="scientific">Aquiflexum balticum DSM 16537</name>
    <dbReference type="NCBI Taxonomy" id="758820"/>
    <lineage>
        <taxon>Bacteria</taxon>
        <taxon>Pseudomonadati</taxon>
        <taxon>Bacteroidota</taxon>
        <taxon>Cytophagia</taxon>
        <taxon>Cytophagales</taxon>
        <taxon>Cyclobacteriaceae</taxon>
        <taxon>Aquiflexum</taxon>
    </lineage>
</organism>
<dbReference type="GO" id="GO:0046872">
    <property type="term" value="F:metal ion binding"/>
    <property type="evidence" value="ECO:0007669"/>
    <property type="project" value="UniProtKB-KW"/>
</dbReference>
<dbReference type="RefSeq" id="WP_084123136.1">
    <property type="nucleotide sequence ID" value="NZ_LT838813.1"/>
</dbReference>
<feature type="binding site" evidence="8">
    <location>
        <position position="68"/>
    </location>
    <ligand>
        <name>GTP</name>
        <dbReference type="ChEBI" id="CHEBI:37565"/>
    </ligand>
</feature>
<dbReference type="PANTHER" id="PTHR19136:SF81">
    <property type="entry name" value="MOLYBDENUM COFACTOR GUANYLYLTRANSFERASE"/>
    <property type="match status" value="1"/>
</dbReference>
<dbReference type="GO" id="GO:0005525">
    <property type="term" value="F:GTP binding"/>
    <property type="evidence" value="ECO:0007669"/>
    <property type="project" value="UniProtKB-UniRule"/>
</dbReference>
<dbReference type="GO" id="GO:0061603">
    <property type="term" value="F:molybdenum cofactor guanylyltransferase activity"/>
    <property type="evidence" value="ECO:0007669"/>
    <property type="project" value="UniProtKB-EC"/>
</dbReference>
<dbReference type="GO" id="GO:0005737">
    <property type="term" value="C:cytoplasm"/>
    <property type="evidence" value="ECO:0007669"/>
    <property type="project" value="UniProtKB-SubCell"/>
</dbReference>
<comment type="similarity">
    <text evidence="8">Belongs to the MobA family.</text>
</comment>
<comment type="subcellular location">
    <subcellularLocation>
        <location evidence="8">Cytoplasm</location>
    </subcellularLocation>
</comment>
<keyword evidence="3 8" id="KW-0479">Metal-binding</keyword>
<comment type="function">
    <text evidence="8">Transfers a GMP moiety from GTP to Mo-molybdopterin (Mo-MPT) cofactor (Moco or molybdenum cofactor) to form Mo-molybdopterin guanine dinucleotide (Mo-MGD) cofactor.</text>
</comment>
<keyword evidence="4 8" id="KW-0547">Nucleotide-binding</keyword>
<reference evidence="11" key="1">
    <citation type="submission" date="2017-04" db="EMBL/GenBank/DDBJ databases">
        <authorList>
            <person name="Varghese N."/>
            <person name="Submissions S."/>
        </authorList>
    </citation>
    <scope>NUCLEOTIDE SEQUENCE [LARGE SCALE GENOMIC DNA]</scope>
    <source>
        <strain evidence="11">DSM 16537</strain>
    </source>
</reference>
<keyword evidence="2 8" id="KW-0808">Transferase</keyword>
<evidence type="ECO:0000313" key="11">
    <source>
        <dbReference type="Proteomes" id="UP000192333"/>
    </source>
</evidence>
<dbReference type="Gene3D" id="3.90.550.10">
    <property type="entry name" value="Spore Coat Polysaccharide Biosynthesis Protein SpsA, Chain A"/>
    <property type="match status" value="1"/>
</dbReference>
<feature type="domain" description="MobA-like NTP transferase" evidence="9">
    <location>
        <begin position="9"/>
        <end position="143"/>
    </location>
</feature>
<dbReference type="HAMAP" id="MF_00316">
    <property type="entry name" value="MobA"/>
    <property type="match status" value="1"/>
</dbReference>
<dbReference type="EC" id="2.7.7.77" evidence="8"/>
<protein>
    <recommendedName>
        <fullName evidence="8">Probable molybdenum cofactor guanylyltransferase</fullName>
        <shortName evidence="8">MoCo guanylyltransferase</shortName>
        <ecNumber evidence="8">2.7.7.77</ecNumber>
    </recommendedName>
    <alternativeName>
        <fullName evidence="8">GTP:molybdopterin guanylyltransferase</fullName>
    </alternativeName>
    <alternativeName>
        <fullName evidence="8">Mo-MPT guanylyltransferase</fullName>
    </alternativeName>
    <alternativeName>
        <fullName evidence="8">Molybdopterin guanylyltransferase</fullName>
    </alternativeName>
    <alternativeName>
        <fullName evidence="8">Molybdopterin-guanine dinucleotide synthase</fullName>
        <shortName evidence="8">MGD synthase</shortName>
    </alternativeName>
</protein>
<name>A0A1W2HCC3_9BACT</name>
<dbReference type="Pfam" id="PF12804">
    <property type="entry name" value="NTP_transf_3"/>
    <property type="match status" value="1"/>
</dbReference>
<evidence type="ECO:0000256" key="2">
    <source>
        <dbReference type="ARBA" id="ARBA00022679"/>
    </source>
</evidence>
<evidence type="ECO:0000256" key="4">
    <source>
        <dbReference type="ARBA" id="ARBA00022741"/>
    </source>
</evidence>
<dbReference type="Proteomes" id="UP000192333">
    <property type="component" value="Chromosome I"/>
</dbReference>
<dbReference type="OrthoDB" id="9788394at2"/>
<evidence type="ECO:0000256" key="8">
    <source>
        <dbReference type="HAMAP-Rule" id="MF_00316"/>
    </source>
</evidence>
<evidence type="ECO:0000256" key="5">
    <source>
        <dbReference type="ARBA" id="ARBA00022842"/>
    </source>
</evidence>
<keyword evidence="6 8" id="KW-0342">GTP-binding</keyword>
<dbReference type="InterPro" id="IPR025877">
    <property type="entry name" value="MobA-like_NTP_Trfase"/>
</dbReference>
<evidence type="ECO:0000259" key="9">
    <source>
        <dbReference type="Pfam" id="PF12804"/>
    </source>
</evidence>
<evidence type="ECO:0000256" key="6">
    <source>
        <dbReference type="ARBA" id="ARBA00023134"/>
    </source>
</evidence>
<dbReference type="PANTHER" id="PTHR19136">
    <property type="entry name" value="MOLYBDENUM COFACTOR GUANYLYLTRANSFERASE"/>
    <property type="match status" value="1"/>
</dbReference>
<dbReference type="CDD" id="cd02503">
    <property type="entry name" value="MobA"/>
    <property type="match status" value="1"/>
</dbReference>
<comment type="domain">
    <text evidence="8">The N-terminal domain determines nucleotide recognition and specific binding, while the C-terminal domain determines the specific binding to the target protein.</text>
</comment>
<evidence type="ECO:0000256" key="7">
    <source>
        <dbReference type="ARBA" id="ARBA00023150"/>
    </source>
</evidence>
<keyword evidence="1 8" id="KW-0963">Cytoplasm</keyword>
<keyword evidence="11" id="KW-1185">Reference proteome</keyword>
<feature type="binding site" evidence="8">
    <location>
        <position position="24"/>
    </location>
    <ligand>
        <name>GTP</name>
        <dbReference type="ChEBI" id="CHEBI:37565"/>
    </ligand>
</feature>
<feature type="binding site" evidence="8">
    <location>
        <begin position="12"/>
        <end position="14"/>
    </location>
    <ligand>
        <name>GTP</name>
        <dbReference type="ChEBI" id="CHEBI:37565"/>
    </ligand>
</feature>
<dbReference type="EMBL" id="LT838813">
    <property type="protein sequence ID" value="SMD46206.1"/>
    <property type="molecule type" value="Genomic_DNA"/>
</dbReference>
<keyword evidence="10" id="KW-0548">Nucleotidyltransferase</keyword>
<comment type="cofactor">
    <cofactor evidence="8">
        <name>Mg(2+)</name>
        <dbReference type="ChEBI" id="CHEBI:18420"/>
    </cofactor>
</comment>
<dbReference type="GO" id="GO:0006777">
    <property type="term" value="P:Mo-molybdopterin cofactor biosynthetic process"/>
    <property type="evidence" value="ECO:0007669"/>
    <property type="project" value="UniProtKB-KW"/>
</dbReference>
<evidence type="ECO:0000313" key="10">
    <source>
        <dbReference type="EMBL" id="SMD46206.1"/>
    </source>
</evidence>
<comment type="catalytic activity">
    <reaction evidence="8">
        <text>Mo-molybdopterin + GTP + H(+) = Mo-molybdopterin guanine dinucleotide + diphosphate</text>
        <dbReference type="Rhea" id="RHEA:34243"/>
        <dbReference type="ChEBI" id="CHEBI:15378"/>
        <dbReference type="ChEBI" id="CHEBI:33019"/>
        <dbReference type="ChEBI" id="CHEBI:37565"/>
        <dbReference type="ChEBI" id="CHEBI:71302"/>
        <dbReference type="ChEBI" id="CHEBI:71310"/>
        <dbReference type="EC" id="2.7.7.77"/>
    </reaction>
</comment>
<evidence type="ECO:0000256" key="3">
    <source>
        <dbReference type="ARBA" id="ARBA00022723"/>
    </source>
</evidence>
<accession>A0A1W2HCC3</accession>
<dbReference type="STRING" id="758820.SAMN00777080_4887"/>
<keyword evidence="7 8" id="KW-0501">Molybdenum cofactor biosynthesis</keyword>
<proteinExistence type="inferred from homology"/>
<keyword evidence="5 8" id="KW-0460">Magnesium</keyword>
<evidence type="ECO:0000256" key="1">
    <source>
        <dbReference type="ARBA" id="ARBA00022490"/>
    </source>
</evidence>
<dbReference type="InterPro" id="IPR013482">
    <property type="entry name" value="Molybde_CF_guanTrfase"/>
</dbReference>
<comment type="caution">
    <text evidence="8">Lacks conserved residue(s) required for the propagation of feature annotation.</text>
</comment>
<dbReference type="SUPFAM" id="SSF53448">
    <property type="entry name" value="Nucleotide-diphospho-sugar transferases"/>
    <property type="match status" value="1"/>
</dbReference>
<dbReference type="InterPro" id="IPR029044">
    <property type="entry name" value="Nucleotide-diphossugar_trans"/>
</dbReference>
<dbReference type="AlphaFoldDB" id="A0A1W2HCC3"/>
<gene>
    <name evidence="8" type="primary">mobA</name>
    <name evidence="10" type="ORF">SAMN00777080_4887</name>
</gene>
<sequence>MVALQDIEAFILAGGKSQRMGEEKGLALLKGLPMVTYIIKTLQSVPLGVKLISANIDYNQFGLLVYADSKQGKGHMGGLMTALEQTCKPYVLLMGCYMPFVSKGTVRYLIENSQDHKINVRINPILAIYPKSIIPHLKVHIENNQLKMQDFISSQDHYIVKMDYFERLEPNVLTNINSSEDLKYWNMK</sequence>